<evidence type="ECO:0000313" key="2">
    <source>
        <dbReference type="Proteomes" id="UP000317977"/>
    </source>
</evidence>
<dbReference type="Proteomes" id="UP000317977">
    <property type="component" value="Unassembled WGS sequence"/>
</dbReference>
<accession>A0A5C6EFH4</accession>
<sequence length="72" mass="7859">MWFESSQGVQLDGDSRVVSWQNLAEALPSAGSRGSATWQANAEYRPLWESNSFGNADAKTGLPTIKFHGKSE</sequence>
<dbReference type="EMBL" id="SJPX01000006">
    <property type="protein sequence ID" value="TWU46787.1"/>
    <property type="molecule type" value="Genomic_DNA"/>
</dbReference>
<organism evidence="1 2">
    <name type="scientific">Rubripirellula reticaptiva</name>
    <dbReference type="NCBI Taxonomy" id="2528013"/>
    <lineage>
        <taxon>Bacteria</taxon>
        <taxon>Pseudomonadati</taxon>
        <taxon>Planctomycetota</taxon>
        <taxon>Planctomycetia</taxon>
        <taxon>Pirellulales</taxon>
        <taxon>Pirellulaceae</taxon>
        <taxon>Rubripirellula</taxon>
    </lineage>
</organism>
<evidence type="ECO:0000313" key="1">
    <source>
        <dbReference type="EMBL" id="TWU46787.1"/>
    </source>
</evidence>
<reference evidence="1 2" key="1">
    <citation type="submission" date="2019-02" db="EMBL/GenBank/DDBJ databases">
        <title>Deep-cultivation of Planctomycetes and their phenomic and genomic characterization uncovers novel biology.</title>
        <authorList>
            <person name="Wiegand S."/>
            <person name="Jogler M."/>
            <person name="Boedeker C."/>
            <person name="Pinto D."/>
            <person name="Vollmers J."/>
            <person name="Rivas-Marin E."/>
            <person name="Kohn T."/>
            <person name="Peeters S.H."/>
            <person name="Heuer A."/>
            <person name="Rast P."/>
            <person name="Oberbeckmann S."/>
            <person name="Bunk B."/>
            <person name="Jeske O."/>
            <person name="Meyerdierks A."/>
            <person name="Storesund J.E."/>
            <person name="Kallscheuer N."/>
            <person name="Luecker S."/>
            <person name="Lage O.M."/>
            <person name="Pohl T."/>
            <person name="Merkel B.J."/>
            <person name="Hornburger P."/>
            <person name="Mueller R.-W."/>
            <person name="Bruemmer F."/>
            <person name="Labrenz M."/>
            <person name="Spormann A.M."/>
            <person name="Op Den Camp H."/>
            <person name="Overmann J."/>
            <person name="Amann R."/>
            <person name="Jetten M.S.M."/>
            <person name="Mascher T."/>
            <person name="Medema M.H."/>
            <person name="Devos D.P."/>
            <person name="Kaster A.-K."/>
            <person name="Ovreas L."/>
            <person name="Rohde M."/>
            <person name="Galperin M.Y."/>
            <person name="Jogler C."/>
        </authorList>
    </citation>
    <scope>NUCLEOTIDE SEQUENCE [LARGE SCALE GENOMIC DNA]</scope>
    <source>
        <strain evidence="1 2">Poly59</strain>
    </source>
</reference>
<protein>
    <submittedName>
        <fullName evidence="1">Uncharacterized protein</fullName>
    </submittedName>
</protein>
<dbReference type="AlphaFoldDB" id="A0A5C6EFH4"/>
<name>A0A5C6EFH4_9BACT</name>
<proteinExistence type="predicted"/>
<gene>
    <name evidence="1" type="ORF">Poly59_57600</name>
</gene>
<keyword evidence="2" id="KW-1185">Reference proteome</keyword>
<comment type="caution">
    <text evidence="1">The sequence shown here is derived from an EMBL/GenBank/DDBJ whole genome shotgun (WGS) entry which is preliminary data.</text>
</comment>